<sequence>MENQYRIPKQRVAADITFSGSPSARLNLYLSECAQTHAGYERPSDLLNGKSQFIPATQTDGAVVILNRDLIRSVEVEATFEFGGPSRNGDGPDPMSPYSVTSAEIEVTLSDRTKITGTVSFSLPGSQRRVQDFMNLEEQFLVIRKDDLAVLVNKTQIQSVAIV</sequence>
<reference evidence="1" key="2">
    <citation type="journal article" date="2021" name="Microbiome">
        <title>Successional dynamics and alternative stable states in a saline activated sludge microbial community over 9 years.</title>
        <authorList>
            <person name="Wang Y."/>
            <person name="Ye J."/>
            <person name="Ju F."/>
            <person name="Liu L."/>
            <person name="Boyd J.A."/>
            <person name="Deng Y."/>
            <person name="Parks D.H."/>
            <person name="Jiang X."/>
            <person name="Yin X."/>
            <person name="Woodcroft B.J."/>
            <person name="Tyson G.W."/>
            <person name="Hugenholtz P."/>
            <person name="Polz M.F."/>
            <person name="Zhang T."/>
        </authorList>
    </citation>
    <scope>NUCLEOTIDE SEQUENCE</scope>
    <source>
        <strain evidence="1">HKST-UBA02</strain>
    </source>
</reference>
<comment type="caution">
    <text evidence="1">The sequence shown here is derived from an EMBL/GenBank/DDBJ whole genome shotgun (WGS) entry which is preliminary data.</text>
</comment>
<name>A0A956NAJ7_UNCEI</name>
<reference evidence="1" key="1">
    <citation type="submission" date="2020-04" db="EMBL/GenBank/DDBJ databases">
        <authorList>
            <person name="Zhang T."/>
        </authorList>
    </citation>
    <scope>NUCLEOTIDE SEQUENCE</scope>
    <source>
        <strain evidence="1">HKST-UBA02</strain>
    </source>
</reference>
<gene>
    <name evidence="1" type="ORF">KDA27_06080</name>
</gene>
<accession>A0A956NAJ7</accession>
<evidence type="ECO:0000313" key="2">
    <source>
        <dbReference type="Proteomes" id="UP000739538"/>
    </source>
</evidence>
<dbReference type="AlphaFoldDB" id="A0A956NAJ7"/>
<organism evidence="1 2">
    <name type="scientific">Eiseniibacteriota bacterium</name>
    <dbReference type="NCBI Taxonomy" id="2212470"/>
    <lineage>
        <taxon>Bacteria</taxon>
        <taxon>Candidatus Eiseniibacteriota</taxon>
    </lineage>
</organism>
<proteinExistence type="predicted"/>
<dbReference type="Proteomes" id="UP000739538">
    <property type="component" value="Unassembled WGS sequence"/>
</dbReference>
<protein>
    <submittedName>
        <fullName evidence="1">Uncharacterized protein</fullName>
    </submittedName>
</protein>
<dbReference type="EMBL" id="JAGQHS010000021">
    <property type="protein sequence ID" value="MCA9755353.1"/>
    <property type="molecule type" value="Genomic_DNA"/>
</dbReference>
<evidence type="ECO:0000313" key="1">
    <source>
        <dbReference type="EMBL" id="MCA9755353.1"/>
    </source>
</evidence>